<feature type="region of interest" description="Disordered" evidence="1">
    <location>
        <begin position="303"/>
        <end position="356"/>
    </location>
</feature>
<dbReference type="Pfam" id="PF14555">
    <property type="entry name" value="UBA_4"/>
    <property type="match status" value="1"/>
</dbReference>
<dbReference type="STRING" id="155417.A0A4Q4TFC7"/>
<dbReference type="Gene3D" id="3.30.420.210">
    <property type="entry name" value="SEP domain"/>
    <property type="match status" value="1"/>
</dbReference>
<dbReference type="GO" id="GO:0043130">
    <property type="term" value="F:ubiquitin binding"/>
    <property type="evidence" value="ECO:0007669"/>
    <property type="project" value="TreeGrafter"/>
</dbReference>
<dbReference type="GO" id="GO:0005634">
    <property type="term" value="C:nucleus"/>
    <property type="evidence" value="ECO:0007669"/>
    <property type="project" value="TreeGrafter"/>
</dbReference>
<evidence type="ECO:0000259" key="2">
    <source>
        <dbReference type="PROSITE" id="PS50033"/>
    </source>
</evidence>
<feature type="domain" description="UBX" evidence="2">
    <location>
        <begin position="352"/>
        <end position="407"/>
    </location>
</feature>
<organism evidence="4 5">
    <name type="scientific">Monosporascus ibericus</name>
    <dbReference type="NCBI Taxonomy" id="155417"/>
    <lineage>
        <taxon>Eukaryota</taxon>
        <taxon>Fungi</taxon>
        <taxon>Dikarya</taxon>
        <taxon>Ascomycota</taxon>
        <taxon>Pezizomycotina</taxon>
        <taxon>Sordariomycetes</taxon>
        <taxon>Xylariomycetidae</taxon>
        <taxon>Xylariales</taxon>
        <taxon>Xylariales incertae sedis</taxon>
        <taxon>Monosporascus</taxon>
    </lineage>
</organism>
<dbReference type="SUPFAM" id="SSF46934">
    <property type="entry name" value="UBA-like"/>
    <property type="match status" value="1"/>
</dbReference>
<dbReference type="InterPro" id="IPR009060">
    <property type="entry name" value="UBA-like_sf"/>
</dbReference>
<dbReference type="AlphaFoldDB" id="A0A4Q4TFC7"/>
<feature type="compositionally biased region" description="Low complexity" evidence="1">
    <location>
        <begin position="180"/>
        <end position="195"/>
    </location>
</feature>
<feature type="region of interest" description="Disordered" evidence="1">
    <location>
        <begin position="48"/>
        <end position="240"/>
    </location>
</feature>
<dbReference type="FunFam" id="3.30.420.210:FF:000002">
    <property type="entry name" value="UBX domain-containing protein 1"/>
    <property type="match status" value="1"/>
</dbReference>
<dbReference type="InterPro" id="IPR036241">
    <property type="entry name" value="NSFL1C_SEP_dom_sf"/>
</dbReference>
<feature type="domain" description="SEP" evidence="3">
    <location>
        <begin position="229"/>
        <end position="293"/>
    </location>
</feature>
<dbReference type="InterPro" id="IPR012989">
    <property type="entry name" value="SEP_domain"/>
</dbReference>
<feature type="compositionally biased region" description="Low complexity" evidence="1">
    <location>
        <begin position="311"/>
        <end position="349"/>
    </location>
</feature>
<reference evidence="4 5" key="1">
    <citation type="submission" date="2018-06" db="EMBL/GenBank/DDBJ databases">
        <title>Complete Genomes of Monosporascus.</title>
        <authorList>
            <person name="Robinson A.J."/>
            <person name="Natvig D.O."/>
        </authorList>
    </citation>
    <scope>NUCLEOTIDE SEQUENCE [LARGE SCALE GENOMIC DNA]</scope>
    <source>
        <strain evidence="4 5">CBS 110550</strain>
    </source>
</reference>
<feature type="compositionally biased region" description="Basic and acidic residues" evidence="1">
    <location>
        <begin position="224"/>
        <end position="234"/>
    </location>
</feature>
<dbReference type="GO" id="GO:0043161">
    <property type="term" value="P:proteasome-mediated ubiquitin-dependent protein catabolic process"/>
    <property type="evidence" value="ECO:0007669"/>
    <property type="project" value="TreeGrafter"/>
</dbReference>
<dbReference type="PROSITE" id="PS50033">
    <property type="entry name" value="UBX"/>
    <property type="match status" value="1"/>
</dbReference>
<evidence type="ECO:0000313" key="5">
    <source>
        <dbReference type="Proteomes" id="UP000293360"/>
    </source>
</evidence>
<dbReference type="PANTHER" id="PTHR23333:SF20">
    <property type="entry name" value="NSFL1 COFACTOR P47"/>
    <property type="match status" value="1"/>
</dbReference>
<dbReference type="InterPro" id="IPR001012">
    <property type="entry name" value="UBX_dom"/>
</dbReference>
<dbReference type="SUPFAM" id="SSF54236">
    <property type="entry name" value="Ubiquitin-like"/>
    <property type="match status" value="1"/>
</dbReference>
<name>A0A4Q4TFC7_9PEZI</name>
<dbReference type="GO" id="GO:0031468">
    <property type="term" value="P:nuclear membrane reassembly"/>
    <property type="evidence" value="ECO:0007669"/>
    <property type="project" value="TreeGrafter"/>
</dbReference>
<dbReference type="PANTHER" id="PTHR23333">
    <property type="entry name" value="UBX DOMAIN CONTAINING PROTEIN"/>
    <property type="match status" value="1"/>
</dbReference>
<dbReference type="OrthoDB" id="25887at2759"/>
<proteinExistence type="predicted"/>
<protein>
    <recommendedName>
        <fullName evidence="6">UBX domain-containing protein</fullName>
    </recommendedName>
</protein>
<dbReference type="GO" id="GO:0061025">
    <property type="term" value="P:membrane fusion"/>
    <property type="evidence" value="ECO:0007669"/>
    <property type="project" value="TreeGrafter"/>
</dbReference>
<feature type="compositionally biased region" description="Acidic residues" evidence="1">
    <location>
        <begin position="119"/>
        <end position="129"/>
    </location>
</feature>
<dbReference type="InterPro" id="IPR029071">
    <property type="entry name" value="Ubiquitin-like_domsf"/>
</dbReference>
<dbReference type="SMART" id="SM00553">
    <property type="entry name" value="SEP"/>
    <property type="match status" value="1"/>
</dbReference>
<keyword evidence="5" id="KW-1185">Reference proteome</keyword>
<dbReference type="Pfam" id="PF08059">
    <property type="entry name" value="SEP"/>
    <property type="match status" value="1"/>
</dbReference>
<feature type="compositionally biased region" description="Low complexity" evidence="1">
    <location>
        <begin position="54"/>
        <end position="69"/>
    </location>
</feature>
<gene>
    <name evidence="4" type="ORF">DL764_004218</name>
</gene>
<sequence length="434" mass="45936">MADNNAISDELVANLAAITNLNESRCKEYLTATNGNLEAAVQAYFADAEEDETQTTAPPAAAAGSSSHAVADDYTGPRTLDGRPAPQAIPTTSRSAAKKPQKKTGLATLSSIGSGHANDDDEDEDDEADFDPRDPRNTYAGGEKSGLAVQDPSQRSDPKKLLNDILAKARSNAQRPDATSPGPSSASPSSFRGSGQTLGGEGMPSRVIPDPSAPPASSAGRSRSQNEEVQERTLHLWQDGFSIDDGELRRFDDPANADDLRMIQQGRAPLHLMNVRFDEPLDVKLQQHAENWHPLPKVYKPFSGEGRRLGSPVPGDSSASASAATAQPALSASNTATAAPTSAASPSTSVDESRPTVSIRIQMPDGTRLPARFNTTQTVGDVYDFITRASPQLSDGGWVLATTFPNQDHTDKCLVLGEMAEFKKGGTAVVKRST</sequence>
<evidence type="ECO:0000256" key="1">
    <source>
        <dbReference type="SAM" id="MobiDB-lite"/>
    </source>
</evidence>
<dbReference type="SUPFAM" id="SSF102848">
    <property type="entry name" value="NSFL1 (p97 ATPase) cofactor p47, SEP domain"/>
    <property type="match status" value="1"/>
</dbReference>
<dbReference type="EMBL" id="QJNU01000194">
    <property type="protein sequence ID" value="RYP04802.1"/>
    <property type="molecule type" value="Genomic_DNA"/>
</dbReference>
<dbReference type="Proteomes" id="UP000293360">
    <property type="component" value="Unassembled WGS sequence"/>
</dbReference>
<comment type="caution">
    <text evidence="4">The sequence shown here is derived from an EMBL/GenBank/DDBJ whole genome shotgun (WGS) entry which is preliminary data.</text>
</comment>
<dbReference type="GO" id="GO:0005829">
    <property type="term" value="C:cytosol"/>
    <property type="evidence" value="ECO:0007669"/>
    <property type="project" value="TreeGrafter"/>
</dbReference>
<accession>A0A4Q4TFC7</accession>
<dbReference type="Pfam" id="PF00789">
    <property type="entry name" value="UBX"/>
    <property type="match status" value="1"/>
</dbReference>
<dbReference type="Gene3D" id="1.10.8.10">
    <property type="entry name" value="DNA helicase RuvA subunit, C-terminal domain"/>
    <property type="match status" value="1"/>
</dbReference>
<evidence type="ECO:0008006" key="6">
    <source>
        <dbReference type="Google" id="ProtNLM"/>
    </source>
</evidence>
<evidence type="ECO:0000313" key="4">
    <source>
        <dbReference type="EMBL" id="RYP04802.1"/>
    </source>
</evidence>
<dbReference type="GO" id="GO:0007030">
    <property type="term" value="P:Golgi organization"/>
    <property type="evidence" value="ECO:0007669"/>
    <property type="project" value="TreeGrafter"/>
</dbReference>
<dbReference type="PROSITE" id="PS51399">
    <property type="entry name" value="SEP"/>
    <property type="match status" value="1"/>
</dbReference>
<dbReference type="CDD" id="cd14273">
    <property type="entry name" value="UBA_TAP-C_like"/>
    <property type="match status" value="1"/>
</dbReference>
<evidence type="ECO:0000259" key="3">
    <source>
        <dbReference type="PROSITE" id="PS51399"/>
    </source>
</evidence>
<dbReference type="Gene3D" id="3.10.20.90">
    <property type="entry name" value="Phosphatidylinositol 3-kinase Catalytic Subunit, Chain A, domain 1"/>
    <property type="match status" value="1"/>
</dbReference>
<dbReference type="GO" id="GO:0000045">
    <property type="term" value="P:autophagosome assembly"/>
    <property type="evidence" value="ECO:0007669"/>
    <property type="project" value="TreeGrafter"/>
</dbReference>